<protein>
    <recommendedName>
        <fullName evidence="5">Esterase</fullName>
    </recommendedName>
</protein>
<comment type="caution">
    <text evidence="3">The sequence shown here is derived from an EMBL/GenBank/DDBJ whole genome shotgun (WGS) entry which is preliminary data.</text>
</comment>
<evidence type="ECO:0000313" key="3">
    <source>
        <dbReference type="EMBL" id="GER91290.1"/>
    </source>
</evidence>
<dbReference type="NCBIfam" id="TIGR01840">
    <property type="entry name" value="esterase_phb"/>
    <property type="match status" value="1"/>
</dbReference>
<dbReference type="Gene3D" id="3.40.50.1820">
    <property type="entry name" value="alpha/beta hydrolase"/>
    <property type="match status" value="1"/>
</dbReference>
<dbReference type="Pfam" id="PF10503">
    <property type="entry name" value="Esterase_PHB"/>
    <property type="match status" value="1"/>
</dbReference>
<evidence type="ECO:0000256" key="1">
    <source>
        <dbReference type="ARBA" id="ARBA00022729"/>
    </source>
</evidence>
<dbReference type="PANTHER" id="PTHR43037">
    <property type="entry name" value="UNNAMED PRODUCT-RELATED"/>
    <property type="match status" value="1"/>
</dbReference>
<evidence type="ECO:0000313" key="4">
    <source>
        <dbReference type="Proteomes" id="UP000326912"/>
    </source>
</evidence>
<dbReference type="GO" id="GO:0016787">
    <property type="term" value="F:hydrolase activity"/>
    <property type="evidence" value="ECO:0007669"/>
    <property type="project" value="UniProtKB-KW"/>
</dbReference>
<proteinExistence type="predicted"/>
<evidence type="ECO:0008006" key="5">
    <source>
        <dbReference type="Google" id="ProtNLM"/>
    </source>
</evidence>
<gene>
    <name evidence="3" type="ORF">KDW_54520</name>
</gene>
<dbReference type="EMBL" id="BKZW01000003">
    <property type="protein sequence ID" value="GER91290.1"/>
    <property type="molecule type" value="Genomic_DNA"/>
</dbReference>
<evidence type="ECO:0000256" key="2">
    <source>
        <dbReference type="ARBA" id="ARBA00022801"/>
    </source>
</evidence>
<accession>A0A5J4KXP5</accession>
<keyword evidence="4" id="KW-1185">Reference proteome</keyword>
<keyword evidence="2" id="KW-0378">Hydrolase</keyword>
<dbReference type="InterPro" id="IPR010126">
    <property type="entry name" value="Esterase_phb"/>
</dbReference>
<name>A0A5J4KXP5_9CHLR</name>
<dbReference type="InterPro" id="IPR050955">
    <property type="entry name" value="Plant_Biomass_Hydrol_Est"/>
</dbReference>
<reference evidence="3 4" key="1">
    <citation type="submission" date="2019-10" db="EMBL/GenBank/DDBJ databases">
        <title>Dictyobacter vulcani sp. nov., within the class Ktedonobacteria, isolated from soil of volcanic Mt. Zao.</title>
        <authorList>
            <person name="Zheng Y."/>
            <person name="Wang C.M."/>
            <person name="Sakai Y."/>
            <person name="Abe K."/>
            <person name="Yokota A."/>
            <person name="Yabe S."/>
        </authorList>
    </citation>
    <scope>NUCLEOTIDE SEQUENCE [LARGE SCALE GENOMIC DNA]</scope>
    <source>
        <strain evidence="3 4">W12</strain>
    </source>
</reference>
<organism evidence="3 4">
    <name type="scientific">Dictyobacter vulcani</name>
    <dbReference type="NCBI Taxonomy" id="2607529"/>
    <lineage>
        <taxon>Bacteria</taxon>
        <taxon>Bacillati</taxon>
        <taxon>Chloroflexota</taxon>
        <taxon>Ktedonobacteria</taxon>
        <taxon>Ktedonobacterales</taxon>
        <taxon>Dictyobacteraceae</taxon>
        <taxon>Dictyobacter</taxon>
    </lineage>
</organism>
<dbReference type="PANTHER" id="PTHR43037:SF1">
    <property type="entry name" value="BLL1128 PROTEIN"/>
    <property type="match status" value="1"/>
</dbReference>
<dbReference type="GO" id="GO:0005576">
    <property type="term" value="C:extracellular region"/>
    <property type="evidence" value="ECO:0007669"/>
    <property type="project" value="InterPro"/>
</dbReference>
<dbReference type="InterPro" id="IPR029058">
    <property type="entry name" value="AB_hydrolase_fold"/>
</dbReference>
<keyword evidence="1" id="KW-0732">Signal</keyword>
<dbReference type="AlphaFoldDB" id="A0A5J4KXP5"/>
<dbReference type="SUPFAM" id="SSF53474">
    <property type="entry name" value="alpha/beta-Hydrolases"/>
    <property type="match status" value="1"/>
</dbReference>
<dbReference type="Proteomes" id="UP000326912">
    <property type="component" value="Unassembled WGS sequence"/>
</dbReference>
<dbReference type="RefSeq" id="WP_151758940.1">
    <property type="nucleotide sequence ID" value="NZ_BKZW01000003.1"/>
</dbReference>
<sequence length="339" mass="36481">MSKLLRCLTALTMFMVILLAVMVPFNQRAHASSGTFTRYSYNGSTGSRPYYVYTPANYQVGTTVPMIVMLHGCTQTPTDFANGTRMNALADQKQFIVVYPQQTSSYNLTACWNWFDPSNQVRGSGEAAIIAGITQTVKQTTSQWTIDSNRVYVAGISAGAAMSSIMGAAYPDIFAAIGVHSGLEYQASTSAFTAAAVQVYGGPSPTQQGQAAYNAMGGAARVVPTIDFQGQSDFTVYPINGNQVIQQWMQTDRLASNGSYNASFSSPSTTNNGTVSGGYSYTTQTWNDNSGKEIEEYWKVYGMGHAWSGGSSSGSYTDPYGPGATNAMYTFFMNHAMNS</sequence>